<evidence type="ECO:0000313" key="1">
    <source>
        <dbReference type="EMBL" id="EME25762.1"/>
    </source>
</evidence>
<name>M2X7G3_GALSU</name>
<protein>
    <submittedName>
        <fullName evidence="1">Uncharacterized protein</fullName>
    </submittedName>
</protein>
<accession>M2X7G3</accession>
<organism evidence="1 2">
    <name type="scientific">Galdieria sulphuraria</name>
    <name type="common">Red alga</name>
    <dbReference type="NCBI Taxonomy" id="130081"/>
    <lineage>
        <taxon>Eukaryota</taxon>
        <taxon>Rhodophyta</taxon>
        <taxon>Bangiophyceae</taxon>
        <taxon>Galdieriales</taxon>
        <taxon>Galdieriaceae</taxon>
        <taxon>Galdieria</taxon>
    </lineage>
</organism>
<dbReference type="KEGG" id="gsl:Gasu_65790"/>
<dbReference type="GeneID" id="17084754"/>
<evidence type="ECO:0000313" key="2">
    <source>
        <dbReference type="Proteomes" id="UP000030680"/>
    </source>
</evidence>
<proteinExistence type="predicted"/>
<reference evidence="2" key="1">
    <citation type="journal article" date="2013" name="Science">
        <title>Gene transfer from bacteria and archaea facilitated evolution of an extremophilic eukaryote.</title>
        <authorList>
            <person name="Schonknecht G."/>
            <person name="Chen W.H."/>
            <person name="Ternes C.M."/>
            <person name="Barbier G.G."/>
            <person name="Shrestha R.P."/>
            <person name="Stanke M."/>
            <person name="Brautigam A."/>
            <person name="Baker B.J."/>
            <person name="Banfield J.F."/>
            <person name="Garavito R.M."/>
            <person name="Carr K."/>
            <person name="Wilkerson C."/>
            <person name="Rensing S.A."/>
            <person name="Gagneul D."/>
            <person name="Dickenson N.E."/>
            <person name="Oesterhelt C."/>
            <person name="Lercher M.J."/>
            <person name="Weber A.P."/>
        </authorList>
    </citation>
    <scope>NUCLEOTIDE SEQUENCE [LARGE SCALE GENOMIC DNA]</scope>
    <source>
        <strain evidence="2">074W</strain>
    </source>
</reference>
<gene>
    <name evidence="1" type="ORF">Gasu_65790</name>
</gene>
<dbReference type="RefSeq" id="XP_005702282.1">
    <property type="nucleotide sequence ID" value="XM_005702225.1"/>
</dbReference>
<dbReference type="Gramene" id="EME25762">
    <property type="protein sequence ID" value="EME25762"/>
    <property type="gene ID" value="Gasu_65790"/>
</dbReference>
<dbReference type="Proteomes" id="UP000030680">
    <property type="component" value="Unassembled WGS sequence"/>
</dbReference>
<keyword evidence="2" id="KW-1185">Reference proteome</keyword>
<dbReference type="AlphaFoldDB" id="M2X7G3"/>
<dbReference type="OrthoDB" id="10355602at2759"/>
<sequence length="212" mass="23819">MTMTVDEVDFSQISFGEENKLNTYGTIVPVKYAGKSFSVCLGDADVKVMRNKFNEAKINLIVNNLSSGSCDFLEKLDSFMEKSEVVVSHKRCVYSVCKRDDAPLFAEITSMTNICNVADDKRLSLEALNSYGGWLSAIPVVNFSCLMVIGNKISLKKRVSALLITKLVKNEYSDSFVESLKSKYQEENPEGIEELKDQINKQFVDTLDFDEQ</sequence>
<dbReference type="EMBL" id="KB454846">
    <property type="protein sequence ID" value="EME25762.1"/>
    <property type="molecule type" value="Genomic_DNA"/>
</dbReference>